<sequence length="98" mass="10740">LTAESVKELRAFSLLRLMFPSGLQVALLLLALMVTLVSERVLCPTPTLLHIAMHVAVGVIAFIGVLGVTMWEEKSTVAMFSGTGFGRILDRLYHLLPF</sequence>
<evidence type="ECO:0000313" key="2">
    <source>
        <dbReference type="WBParaSite" id="TTAC_0000571901-mRNA-1"/>
    </source>
</evidence>
<keyword evidence="1" id="KW-0812">Transmembrane</keyword>
<dbReference type="STRING" id="6205.A0A0R3WY79"/>
<accession>A0A0R3WY79</accession>
<feature type="transmembrane region" description="Helical" evidence="1">
    <location>
        <begin position="17"/>
        <end position="37"/>
    </location>
</feature>
<keyword evidence="1" id="KW-1133">Transmembrane helix</keyword>
<keyword evidence="1" id="KW-0472">Membrane</keyword>
<proteinExistence type="predicted"/>
<protein>
    <submittedName>
        <fullName evidence="2">Cytochrome b561 domain-containing protein</fullName>
    </submittedName>
</protein>
<evidence type="ECO:0000256" key="1">
    <source>
        <dbReference type="SAM" id="Phobius"/>
    </source>
</evidence>
<dbReference type="AlphaFoldDB" id="A0A0R3WY79"/>
<name>A0A0R3WY79_HYDTA</name>
<feature type="transmembrane region" description="Helical" evidence="1">
    <location>
        <begin position="49"/>
        <end position="71"/>
    </location>
</feature>
<organism evidence="2">
    <name type="scientific">Hydatigena taeniaeformis</name>
    <name type="common">Feline tapeworm</name>
    <name type="synonym">Taenia taeniaeformis</name>
    <dbReference type="NCBI Taxonomy" id="6205"/>
    <lineage>
        <taxon>Eukaryota</taxon>
        <taxon>Metazoa</taxon>
        <taxon>Spiralia</taxon>
        <taxon>Lophotrochozoa</taxon>
        <taxon>Platyhelminthes</taxon>
        <taxon>Cestoda</taxon>
        <taxon>Eucestoda</taxon>
        <taxon>Cyclophyllidea</taxon>
        <taxon>Taeniidae</taxon>
        <taxon>Hydatigera</taxon>
    </lineage>
</organism>
<dbReference type="WBParaSite" id="TTAC_0000571901-mRNA-1">
    <property type="protein sequence ID" value="TTAC_0000571901-mRNA-1"/>
    <property type="gene ID" value="TTAC_0000571901"/>
</dbReference>
<reference evidence="2" key="1">
    <citation type="submission" date="2017-02" db="UniProtKB">
        <authorList>
            <consortium name="WormBaseParasite"/>
        </authorList>
    </citation>
    <scope>IDENTIFICATION</scope>
</reference>